<evidence type="ECO:0000313" key="1">
    <source>
        <dbReference type="EMBL" id="CAI6345588.1"/>
    </source>
</evidence>
<gene>
    <name evidence="1" type="ORF">MEUPH1_LOCUS2584</name>
</gene>
<organism evidence="1 2">
    <name type="scientific">Macrosiphum euphorbiae</name>
    <name type="common">potato aphid</name>
    <dbReference type="NCBI Taxonomy" id="13131"/>
    <lineage>
        <taxon>Eukaryota</taxon>
        <taxon>Metazoa</taxon>
        <taxon>Ecdysozoa</taxon>
        <taxon>Arthropoda</taxon>
        <taxon>Hexapoda</taxon>
        <taxon>Insecta</taxon>
        <taxon>Pterygota</taxon>
        <taxon>Neoptera</taxon>
        <taxon>Paraneoptera</taxon>
        <taxon>Hemiptera</taxon>
        <taxon>Sternorrhyncha</taxon>
        <taxon>Aphidomorpha</taxon>
        <taxon>Aphidoidea</taxon>
        <taxon>Aphididae</taxon>
        <taxon>Macrosiphini</taxon>
        <taxon>Macrosiphum</taxon>
    </lineage>
</organism>
<reference evidence="1 2" key="1">
    <citation type="submission" date="2023-01" db="EMBL/GenBank/DDBJ databases">
        <authorList>
            <person name="Whitehead M."/>
        </authorList>
    </citation>
    <scope>NUCLEOTIDE SEQUENCE [LARGE SCALE GENOMIC DNA]</scope>
</reference>
<keyword evidence="2" id="KW-1185">Reference proteome</keyword>
<protein>
    <submittedName>
        <fullName evidence="1">Uncharacterized protein</fullName>
    </submittedName>
</protein>
<name>A0AAV0VN24_9HEMI</name>
<dbReference type="AlphaFoldDB" id="A0AAV0VN24"/>
<proteinExistence type="predicted"/>
<evidence type="ECO:0000313" key="2">
    <source>
        <dbReference type="Proteomes" id="UP001160148"/>
    </source>
</evidence>
<sequence length="81" mass="9030">MVYDDSIGHSQDSTVNGPLIMHTILSATHKFSSKRLLDTLWPMERARNTHKFAVVPIIATSTMWTAINDVAMVENPSSIEC</sequence>
<dbReference type="EMBL" id="CARXXK010000001">
    <property type="protein sequence ID" value="CAI6345588.1"/>
    <property type="molecule type" value="Genomic_DNA"/>
</dbReference>
<dbReference type="Proteomes" id="UP001160148">
    <property type="component" value="Unassembled WGS sequence"/>
</dbReference>
<comment type="caution">
    <text evidence="1">The sequence shown here is derived from an EMBL/GenBank/DDBJ whole genome shotgun (WGS) entry which is preliminary data.</text>
</comment>
<accession>A0AAV0VN24</accession>